<dbReference type="GO" id="GO:0008880">
    <property type="term" value="F:glucuronate isomerase activity"/>
    <property type="evidence" value="ECO:0007669"/>
    <property type="project" value="UniProtKB-EC"/>
</dbReference>
<dbReference type="EC" id="5.3.1.12" evidence="4 7"/>
<keyword evidence="9" id="KW-1185">Reference proteome</keyword>
<accession>A0ABV5WJR8</accession>
<sequence>MKTFLDKDFLLTNSTGEKLYHSIMKELPIFDYHCHLNLKEIWDNQSFENITQLWLAGDHYKWRAMRIHGVSEEFITGDASDWEKFEAWAETVPHLFGNPLYHWTHMELKTFFGIDQLLSPDTAHAIWEECNEKLQTPGFKPRRFIERSNVQFVGTTDDPVDTLEYHQLLQNDPTFHVEIVPTFRPDGALFIEKPTFQNWLEKLENVSNVSIHSFSNLLEALQQRVDFFTEHGCCASDHDIPQMVFKESTKDDVEEIFKKRLRNEELTGDEVISYRSYLLVELGRMYAEKQWVMQLHMGALRNNNTLMQSLIGSDGGFDSIGDNLIAEGLSRFLDALDKTRSLPRTVLYNLNPRDNYVLGTMMGNFFEEGIPGKVQFGSGWWFNDQMDGMVRQMKDLANLGALSHFIGMTTDSRSLLSYIRHEYFRRIVCNILGEWVEGGQVPNNKLILEQMVKNIGFYNAKQYFQER</sequence>
<dbReference type="PANTHER" id="PTHR30068:SF4">
    <property type="entry name" value="URONATE ISOMERASE"/>
    <property type="match status" value="1"/>
</dbReference>
<evidence type="ECO:0000256" key="5">
    <source>
        <dbReference type="ARBA" id="ARBA00020555"/>
    </source>
</evidence>
<evidence type="ECO:0000256" key="4">
    <source>
        <dbReference type="ARBA" id="ARBA00012546"/>
    </source>
</evidence>
<comment type="similarity">
    <text evidence="3 7">Belongs to the metallo-dependent hydrolases superfamily. Uronate isomerase family.</text>
</comment>
<evidence type="ECO:0000313" key="8">
    <source>
        <dbReference type="EMBL" id="MFB9760824.1"/>
    </source>
</evidence>
<dbReference type="NCBIfam" id="NF002794">
    <property type="entry name" value="PRK02925.1"/>
    <property type="match status" value="1"/>
</dbReference>
<organism evidence="8 9">
    <name type="scientific">Ectobacillus funiculus</name>
    <dbReference type="NCBI Taxonomy" id="137993"/>
    <lineage>
        <taxon>Bacteria</taxon>
        <taxon>Bacillati</taxon>
        <taxon>Bacillota</taxon>
        <taxon>Bacilli</taxon>
        <taxon>Bacillales</taxon>
        <taxon>Bacillaceae</taxon>
        <taxon>Ectobacillus</taxon>
    </lineage>
</organism>
<protein>
    <recommendedName>
        <fullName evidence="5 7">Uronate isomerase</fullName>
        <ecNumber evidence="4 7">5.3.1.12</ecNumber>
    </recommendedName>
    <alternativeName>
        <fullName evidence="7">Glucuronate isomerase</fullName>
    </alternativeName>
    <alternativeName>
        <fullName evidence="7">Uronic isomerase</fullName>
    </alternativeName>
</protein>
<dbReference type="HAMAP" id="MF_00675">
    <property type="entry name" value="UxaC"/>
    <property type="match status" value="1"/>
</dbReference>
<evidence type="ECO:0000256" key="1">
    <source>
        <dbReference type="ARBA" id="ARBA00001165"/>
    </source>
</evidence>
<dbReference type="Gene3D" id="1.10.2020.10">
    <property type="entry name" value="uronate isomerase, domain 2, chain A"/>
    <property type="match status" value="1"/>
</dbReference>
<evidence type="ECO:0000256" key="3">
    <source>
        <dbReference type="ARBA" id="ARBA00008397"/>
    </source>
</evidence>
<dbReference type="Gene3D" id="3.20.20.140">
    <property type="entry name" value="Metal-dependent hydrolases"/>
    <property type="match status" value="1"/>
</dbReference>
<dbReference type="InterPro" id="IPR003766">
    <property type="entry name" value="Uronate_isomerase"/>
</dbReference>
<comment type="catalytic activity">
    <reaction evidence="1 7">
        <text>D-glucuronate = D-fructuronate</text>
        <dbReference type="Rhea" id="RHEA:13049"/>
        <dbReference type="ChEBI" id="CHEBI:58720"/>
        <dbReference type="ChEBI" id="CHEBI:59863"/>
        <dbReference type="EC" id="5.3.1.12"/>
    </reaction>
</comment>
<keyword evidence="6 7" id="KW-0413">Isomerase</keyword>
<evidence type="ECO:0000256" key="7">
    <source>
        <dbReference type="HAMAP-Rule" id="MF_00675"/>
    </source>
</evidence>
<dbReference type="EMBL" id="JBHMAF010000171">
    <property type="protein sequence ID" value="MFB9760824.1"/>
    <property type="molecule type" value="Genomic_DNA"/>
</dbReference>
<dbReference type="InterPro" id="IPR032466">
    <property type="entry name" value="Metal_Hydrolase"/>
</dbReference>
<comment type="pathway">
    <text evidence="2 7">Carbohydrate metabolism; pentose and glucuronate interconversion.</text>
</comment>
<evidence type="ECO:0000256" key="2">
    <source>
        <dbReference type="ARBA" id="ARBA00004892"/>
    </source>
</evidence>
<gene>
    <name evidence="7 8" type="primary">uxaC</name>
    <name evidence="8" type="ORF">ACFFMS_21350</name>
</gene>
<dbReference type="SUPFAM" id="SSF51556">
    <property type="entry name" value="Metallo-dependent hydrolases"/>
    <property type="match status" value="1"/>
</dbReference>
<proteinExistence type="inferred from homology"/>
<dbReference type="PANTHER" id="PTHR30068">
    <property type="entry name" value="URONATE ISOMERASE"/>
    <property type="match status" value="1"/>
</dbReference>
<dbReference type="RefSeq" id="WP_379951101.1">
    <property type="nucleotide sequence ID" value="NZ_JBHMAF010000171.1"/>
</dbReference>
<evidence type="ECO:0000256" key="6">
    <source>
        <dbReference type="ARBA" id="ARBA00023235"/>
    </source>
</evidence>
<dbReference type="Pfam" id="PF02614">
    <property type="entry name" value="UxaC"/>
    <property type="match status" value="1"/>
</dbReference>
<name>A0ABV5WJR8_9BACI</name>
<comment type="caution">
    <text evidence="8">The sequence shown here is derived from an EMBL/GenBank/DDBJ whole genome shotgun (WGS) entry which is preliminary data.</text>
</comment>
<evidence type="ECO:0000313" key="9">
    <source>
        <dbReference type="Proteomes" id="UP001589609"/>
    </source>
</evidence>
<dbReference type="Proteomes" id="UP001589609">
    <property type="component" value="Unassembled WGS sequence"/>
</dbReference>
<comment type="catalytic activity">
    <reaction evidence="7">
        <text>aldehydo-D-galacturonate = keto-D-tagaturonate</text>
        <dbReference type="Rhea" id="RHEA:27702"/>
        <dbReference type="ChEBI" id="CHEBI:12952"/>
        <dbReference type="ChEBI" id="CHEBI:17886"/>
    </reaction>
</comment>
<reference evidence="8 9" key="1">
    <citation type="submission" date="2024-09" db="EMBL/GenBank/DDBJ databases">
        <authorList>
            <person name="Sun Q."/>
            <person name="Mori K."/>
        </authorList>
    </citation>
    <scope>NUCLEOTIDE SEQUENCE [LARGE SCALE GENOMIC DNA]</scope>
    <source>
        <strain evidence="8 9">JCM 11201</strain>
    </source>
</reference>